<dbReference type="EMBL" id="ML976658">
    <property type="protein sequence ID" value="KAF1979144.1"/>
    <property type="molecule type" value="Genomic_DNA"/>
</dbReference>
<feature type="compositionally biased region" description="Basic residues" evidence="1">
    <location>
        <begin position="184"/>
        <end position="196"/>
    </location>
</feature>
<accession>A0A6A5VP81</accession>
<sequence>MPRIYKNDNGHRFWKDDSELRGPEAPRSLNRRRHRSHDERGGEQSRAQLNYDSDNETVDHHPTDERGTDRQHKWRRTGSPTLTRLQIPSPPRVASGLGLSSSPDSHSYDNEPSGLHMVEDQEEIPVPPGWSRKRVPSPPCVSPVGDDSQWEPIDAGPVTRSSRSPSPQAPWQTNFGFRDGKQPHSSRKTSSRRLIRTHNGFSYDDDDETSVRYRGDAIRDASRDRGYTKYVLLPPTMRRTQDRSHSSQIPDSVLNMATSRNDRMRSLQQPQSVPGSSIVALDDILLDGSRPDYSPSGYRLLSGGAASLVSETSPRPSVLPSVPGVLGENVYRYKPLGAFQFRLVRILPRKMSPIKCELVHYSLEDPPSYIAVSYAWGDTDDRKTIRLEGIEIPVAASLHGALFALRAKKENESDTAMQTLIEITASASNSEVLRSLTSSTAGKAQLSSVVALFEREYWSRLWPVQEVFNAREITVYCGAMAVPWSIYRLSCNAFRAHKGLIDRHFTGSINNGGLRASSTHFTYSQVLAYHGPSSIPDVSSFRGLGEESLLEVLRVCRRKLSADPKDKLYDILGLLAEEIRNEFPVDYGLSVKEIFVRVFDYLLCTTERLDVMCEAVHFPLHTGSSLPTWVPDWSHNPETTALGQSYEFSASGPKKAVARVLDDRRKLQMSAIHLGTIRSHGIAVGTLCTLADYIMAFIHWRAQLLSNTEDGENQARQEEFCSTLSLDQLPPGWKIDSWRAACYHVFASLAHQRIPRLPLDEELQRYIDADVGVKAEDRRRFLQEHFGSQMMGRCFCITEDGEMGMGSGFMTAGDTVVIPLGCPTPVLIRPEGTRGEYRYVGDVYIHGYMNGKAVDQWKDGERELRQYILH</sequence>
<feature type="region of interest" description="Disordered" evidence="1">
    <location>
        <begin position="1"/>
        <end position="204"/>
    </location>
</feature>
<name>A0A6A5VP81_9PLEO</name>
<protein>
    <recommendedName>
        <fullName evidence="4">Heterokaryon incompatibility domain-containing protein</fullName>
    </recommendedName>
</protein>
<evidence type="ECO:0000313" key="2">
    <source>
        <dbReference type="EMBL" id="KAF1979144.1"/>
    </source>
</evidence>
<dbReference type="AlphaFoldDB" id="A0A6A5VP81"/>
<dbReference type="Pfam" id="PF26639">
    <property type="entry name" value="Het-6_barrel"/>
    <property type="match status" value="1"/>
</dbReference>
<keyword evidence="3" id="KW-1185">Reference proteome</keyword>
<dbReference type="InterPro" id="IPR052895">
    <property type="entry name" value="HetReg/Transcr_Mod"/>
</dbReference>
<evidence type="ECO:0000256" key="1">
    <source>
        <dbReference type="SAM" id="MobiDB-lite"/>
    </source>
</evidence>
<gene>
    <name evidence="2" type="ORF">BU23DRAFT_595122</name>
</gene>
<dbReference type="PANTHER" id="PTHR24148">
    <property type="entry name" value="ANKYRIN REPEAT DOMAIN-CONTAINING PROTEIN 39 HOMOLOG-RELATED"/>
    <property type="match status" value="1"/>
</dbReference>
<feature type="compositionally biased region" description="Basic and acidic residues" evidence="1">
    <location>
        <begin position="57"/>
        <end position="71"/>
    </location>
</feature>
<evidence type="ECO:0008006" key="4">
    <source>
        <dbReference type="Google" id="ProtNLM"/>
    </source>
</evidence>
<organism evidence="2 3">
    <name type="scientific">Bimuria novae-zelandiae CBS 107.79</name>
    <dbReference type="NCBI Taxonomy" id="1447943"/>
    <lineage>
        <taxon>Eukaryota</taxon>
        <taxon>Fungi</taxon>
        <taxon>Dikarya</taxon>
        <taxon>Ascomycota</taxon>
        <taxon>Pezizomycotina</taxon>
        <taxon>Dothideomycetes</taxon>
        <taxon>Pleosporomycetidae</taxon>
        <taxon>Pleosporales</taxon>
        <taxon>Massarineae</taxon>
        <taxon>Didymosphaeriaceae</taxon>
        <taxon>Bimuria</taxon>
    </lineage>
</organism>
<feature type="compositionally biased region" description="Polar residues" evidence="1">
    <location>
        <begin position="159"/>
        <end position="175"/>
    </location>
</feature>
<proteinExistence type="predicted"/>
<evidence type="ECO:0000313" key="3">
    <source>
        <dbReference type="Proteomes" id="UP000800036"/>
    </source>
</evidence>
<reference evidence="2" key="1">
    <citation type="journal article" date="2020" name="Stud. Mycol.">
        <title>101 Dothideomycetes genomes: a test case for predicting lifestyles and emergence of pathogens.</title>
        <authorList>
            <person name="Haridas S."/>
            <person name="Albert R."/>
            <person name="Binder M."/>
            <person name="Bloem J."/>
            <person name="Labutti K."/>
            <person name="Salamov A."/>
            <person name="Andreopoulos B."/>
            <person name="Baker S."/>
            <person name="Barry K."/>
            <person name="Bills G."/>
            <person name="Bluhm B."/>
            <person name="Cannon C."/>
            <person name="Castanera R."/>
            <person name="Culley D."/>
            <person name="Daum C."/>
            <person name="Ezra D."/>
            <person name="Gonzalez J."/>
            <person name="Henrissat B."/>
            <person name="Kuo A."/>
            <person name="Liang C."/>
            <person name="Lipzen A."/>
            <person name="Lutzoni F."/>
            <person name="Magnuson J."/>
            <person name="Mondo S."/>
            <person name="Nolan M."/>
            <person name="Ohm R."/>
            <person name="Pangilinan J."/>
            <person name="Park H.-J."/>
            <person name="Ramirez L."/>
            <person name="Alfaro M."/>
            <person name="Sun H."/>
            <person name="Tritt A."/>
            <person name="Yoshinaga Y."/>
            <person name="Zwiers L.-H."/>
            <person name="Turgeon B."/>
            <person name="Goodwin S."/>
            <person name="Spatafora J."/>
            <person name="Crous P."/>
            <person name="Grigoriev I."/>
        </authorList>
    </citation>
    <scope>NUCLEOTIDE SEQUENCE</scope>
    <source>
        <strain evidence="2">CBS 107.79</strain>
    </source>
</reference>
<dbReference type="OrthoDB" id="3548654at2759"/>
<dbReference type="Proteomes" id="UP000800036">
    <property type="component" value="Unassembled WGS sequence"/>
</dbReference>
<dbReference type="PANTHER" id="PTHR24148:SF73">
    <property type="entry name" value="HET DOMAIN PROTEIN (AFU_ORTHOLOGUE AFUA_8G01020)"/>
    <property type="match status" value="1"/>
</dbReference>
<feature type="compositionally biased region" description="Basic and acidic residues" evidence="1">
    <location>
        <begin position="1"/>
        <end position="24"/>
    </location>
</feature>